<dbReference type="EMBL" id="LEKV01004253">
    <property type="protein sequence ID" value="KVH96684.1"/>
    <property type="molecule type" value="Genomic_DNA"/>
</dbReference>
<protein>
    <submittedName>
        <fullName evidence="1">Uncharacterized protein</fullName>
    </submittedName>
</protein>
<dbReference type="Proteomes" id="UP000243975">
    <property type="component" value="Unassembled WGS sequence"/>
</dbReference>
<accession>A0A118JY04</accession>
<gene>
    <name evidence="1" type="ORF">Ccrd_001224</name>
</gene>
<keyword evidence="2" id="KW-1185">Reference proteome</keyword>
<dbReference type="AlphaFoldDB" id="A0A118JY04"/>
<comment type="caution">
    <text evidence="1">The sequence shown here is derived from an EMBL/GenBank/DDBJ whole genome shotgun (WGS) entry which is preliminary data.</text>
</comment>
<evidence type="ECO:0000313" key="1">
    <source>
        <dbReference type="EMBL" id="KVH96684.1"/>
    </source>
</evidence>
<sequence>MKRSYVGITPPKFDLSISPIKQPKPVSMVWREELEGPSLTRNSKGYRKKFSNEKVKLLFSTPNDMKLHCHAIESLARTTTMYISVIDAWATLLNYEEWDTLS</sequence>
<name>A0A118JY04_CYNCS</name>
<proteinExistence type="predicted"/>
<dbReference type="Gramene" id="KVH96684">
    <property type="protein sequence ID" value="KVH96684"/>
    <property type="gene ID" value="Ccrd_001224"/>
</dbReference>
<reference evidence="1 2" key="1">
    <citation type="journal article" date="2016" name="Sci. Rep.">
        <title>The genome sequence of the outbreeding globe artichoke constructed de novo incorporating a phase-aware low-pass sequencing strategy of F1 progeny.</title>
        <authorList>
            <person name="Scaglione D."/>
            <person name="Reyes-Chin-Wo S."/>
            <person name="Acquadro A."/>
            <person name="Froenicke L."/>
            <person name="Portis E."/>
            <person name="Beitel C."/>
            <person name="Tirone M."/>
            <person name="Mauro R."/>
            <person name="Lo Monaco A."/>
            <person name="Mauromicale G."/>
            <person name="Faccioli P."/>
            <person name="Cattivelli L."/>
            <person name="Rieseberg L."/>
            <person name="Michelmore R."/>
            <person name="Lanteri S."/>
        </authorList>
    </citation>
    <scope>NUCLEOTIDE SEQUENCE [LARGE SCALE GENOMIC DNA]</scope>
    <source>
        <strain evidence="1">2C</strain>
    </source>
</reference>
<evidence type="ECO:0000313" key="2">
    <source>
        <dbReference type="Proteomes" id="UP000243975"/>
    </source>
</evidence>
<organism evidence="1 2">
    <name type="scientific">Cynara cardunculus var. scolymus</name>
    <name type="common">Globe artichoke</name>
    <name type="synonym">Cynara scolymus</name>
    <dbReference type="NCBI Taxonomy" id="59895"/>
    <lineage>
        <taxon>Eukaryota</taxon>
        <taxon>Viridiplantae</taxon>
        <taxon>Streptophyta</taxon>
        <taxon>Embryophyta</taxon>
        <taxon>Tracheophyta</taxon>
        <taxon>Spermatophyta</taxon>
        <taxon>Magnoliopsida</taxon>
        <taxon>eudicotyledons</taxon>
        <taxon>Gunneridae</taxon>
        <taxon>Pentapetalae</taxon>
        <taxon>asterids</taxon>
        <taxon>campanulids</taxon>
        <taxon>Asterales</taxon>
        <taxon>Asteraceae</taxon>
        <taxon>Carduoideae</taxon>
        <taxon>Cardueae</taxon>
        <taxon>Carduinae</taxon>
        <taxon>Cynara</taxon>
    </lineage>
</organism>